<dbReference type="Proteomes" id="UP000448943">
    <property type="component" value="Unassembled WGS sequence"/>
</dbReference>
<keyword evidence="3" id="KW-1185">Reference proteome</keyword>
<evidence type="ECO:0000256" key="1">
    <source>
        <dbReference type="RuleBase" id="RU003939"/>
    </source>
</evidence>
<gene>
    <name evidence="2" type="ORF">ERL59_06550</name>
</gene>
<accession>A0A6N9PYL5</accession>
<name>A0A6N9PYL5_9BACL</name>
<evidence type="ECO:0000313" key="3">
    <source>
        <dbReference type="Proteomes" id="UP000448943"/>
    </source>
</evidence>
<comment type="similarity">
    <text evidence="1">Belongs to the bacterial histone-like protein family.</text>
</comment>
<organism evidence="2 3">
    <name type="scientific">Chengkuizengella marina</name>
    <dbReference type="NCBI Taxonomy" id="2507566"/>
    <lineage>
        <taxon>Bacteria</taxon>
        <taxon>Bacillati</taxon>
        <taxon>Bacillota</taxon>
        <taxon>Bacilli</taxon>
        <taxon>Bacillales</taxon>
        <taxon>Paenibacillaceae</taxon>
        <taxon>Chengkuizengella</taxon>
    </lineage>
</organism>
<dbReference type="EMBL" id="SIJB01000016">
    <property type="protein sequence ID" value="NBI28611.1"/>
    <property type="molecule type" value="Genomic_DNA"/>
</dbReference>
<evidence type="ECO:0000313" key="2">
    <source>
        <dbReference type="EMBL" id="NBI28611.1"/>
    </source>
</evidence>
<sequence>MGEKLNKKELVPLIRDKLKEISGNDKVTKDDAEMALDSVFEVIKKSLLRGDKVGIWGFGTFEIRKRKARLDHDFGNGIKVDIPEQYGVKCNFSDKFKKELNEKLKI</sequence>
<dbReference type="GO" id="GO:0030527">
    <property type="term" value="F:structural constituent of chromatin"/>
    <property type="evidence" value="ECO:0007669"/>
    <property type="project" value="InterPro"/>
</dbReference>
<dbReference type="InterPro" id="IPR000119">
    <property type="entry name" value="Hist_DNA-bd"/>
</dbReference>
<dbReference type="PANTHER" id="PTHR33175:SF2">
    <property type="entry name" value="INTEGRATION HOST FACTOR SUBUNIT ALPHA"/>
    <property type="match status" value="1"/>
</dbReference>
<proteinExistence type="inferred from homology"/>
<dbReference type="Pfam" id="PF00216">
    <property type="entry name" value="Bac_DNA_binding"/>
    <property type="match status" value="1"/>
</dbReference>
<dbReference type="PANTHER" id="PTHR33175">
    <property type="entry name" value="DNA-BINDING PROTEIN HU"/>
    <property type="match status" value="1"/>
</dbReference>
<protein>
    <submittedName>
        <fullName evidence="2">HU family DNA-binding protein</fullName>
    </submittedName>
</protein>
<dbReference type="GO" id="GO:0003677">
    <property type="term" value="F:DNA binding"/>
    <property type="evidence" value="ECO:0007669"/>
    <property type="project" value="UniProtKB-KW"/>
</dbReference>
<dbReference type="AlphaFoldDB" id="A0A6N9PYL5"/>
<dbReference type="OrthoDB" id="9799835at2"/>
<dbReference type="SUPFAM" id="SSF47729">
    <property type="entry name" value="IHF-like DNA-binding proteins"/>
    <property type="match status" value="1"/>
</dbReference>
<dbReference type="Gene3D" id="4.10.520.10">
    <property type="entry name" value="IHF-like DNA-binding proteins"/>
    <property type="match status" value="1"/>
</dbReference>
<reference evidence="2 3" key="1">
    <citation type="submission" date="2019-01" db="EMBL/GenBank/DDBJ databases">
        <title>Chengkuizengella sp. nov., isolated from deep-sea sediment of East Pacific Ocean.</title>
        <authorList>
            <person name="Yang J."/>
            <person name="Lai Q."/>
            <person name="Shao Z."/>
        </authorList>
    </citation>
    <scope>NUCLEOTIDE SEQUENCE [LARGE SCALE GENOMIC DNA]</scope>
    <source>
        <strain evidence="2 3">YPA3-1-1</strain>
    </source>
</reference>
<dbReference type="InterPro" id="IPR010992">
    <property type="entry name" value="IHF-like_DNA-bd_dom_sf"/>
</dbReference>
<keyword evidence="2" id="KW-0238">DNA-binding</keyword>
<comment type="caution">
    <text evidence="2">The sequence shown here is derived from an EMBL/GenBank/DDBJ whole genome shotgun (WGS) entry which is preliminary data.</text>
</comment>
<dbReference type="SMART" id="SM00411">
    <property type="entry name" value="BHL"/>
    <property type="match status" value="1"/>
</dbReference>
<dbReference type="RefSeq" id="WP_160645406.1">
    <property type="nucleotide sequence ID" value="NZ_SIJB01000016.1"/>
</dbReference>
<dbReference type="GO" id="GO:0005829">
    <property type="term" value="C:cytosol"/>
    <property type="evidence" value="ECO:0007669"/>
    <property type="project" value="TreeGrafter"/>
</dbReference>